<dbReference type="InterPro" id="IPR012341">
    <property type="entry name" value="6hp_glycosidase-like_sf"/>
</dbReference>
<dbReference type="Gene3D" id="1.50.10.10">
    <property type="match status" value="1"/>
</dbReference>
<protein>
    <submittedName>
        <fullName evidence="2">Glycosyl hydrolase family 88</fullName>
    </submittedName>
</protein>
<dbReference type="InterPro" id="IPR008928">
    <property type="entry name" value="6-hairpin_glycosidase_sf"/>
</dbReference>
<dbReference type="RefSeq" id="WP_117415384.1">
    <property type="nucleotide sequence ID" value="NZ_QOHO01000008.1"/>
</dbReference>
<comment type="caution">
    <text evidence="2">The sequence shown here is derived from an EMBL/GenBank/DDBJ whole genome shotgun (WGS) entry which is preliminary data.</text>
</comment>
<proteinExistence type="predicted"/>
<dbReference type="InterPro" id="IPR010905">
    <property type="entry name" value="Glyco_hydro_88"/>
</dbReference>
<evidence type="ECO:0000313" key="3">
    <source>
        <dbReference type="Proteomes" id="UP000260680"/>
    </source>
</evidence>
<dbReference type="EMBL" id="QOHO01000008">
    <property type="protein sequence ID" value="RFZ80582.1"/>
    <property type="molecule type" value="Genomic_DNA"/>
</dbReference>
<dbReference type="GO" id="GO:0016787">
    <property type="term" value="F:hydrolase activity"/>
    <property type="evidence" value="ECO:0007669"/>
    <property type="project" value="UniProtKB-KW"/>
</dbReference>
<sequence>MDVIERYINELMEKSTPDRPVWNIEKILQGEKAGWNYIDGCMIKAVLEMYSITKDSKYLEFADTFIDYRVKEDGSIDGYDVEELNIDNVNAGKTLFELYDLTGKEKYRKAIDLVYSQIEKMPRTKEGNFWHKNIYPNQVWLDGLYMCQPFYMEYETRFNDRKNCEDIYRQFANITKHMRDSETGLYYHAYDSSREMFWCDKVTGLSQNFWLRALGWYSMALLDTMDKDNHNEQQALQQMKDAFKSLIDAMLNYQDPSGMWYQVVNLGGMEKNYLETSGSAIFSYAILKGVRLGYLPEAYAEYGKKAFEGICRTYLHMEEGNMSLGGICLVAGLGGKDRRDGTFQYYMSEPVVKDDAKGVGPFLLAYTEMKRCGWQYQS</sequence>
<accession>A0A3E2NHU5</accession>
<gene>
    <name evidence="2" type="ORF">DS742_02065</name>
</gene>
<reference evidence="2 3" key="1">
    <citation type="submission" date="2018-07" db="EMBL/GenBank/DDBJ databases">
        <title>New species, Clostridium PI-S10-A1B.</title>
        <authorList>
            <person name="Krishna G."/>
            <person name="Summeta K."/>
            <person name="Shikha S."/>
            <person name="Prabhu P.B."/>
            <person name="Suresh K."/>
        </authorList>
    </citation>
    <scope>NUCLEOTIDE SEQUENCE [LARGE SCALE GENOMIC DNA]</scope>
    <source>
        <strain evidence="2 3">PI-S10-A1B</strain>
    </source>
</reference>
<dbReference type="AlphaFoldDB" id="A0A3E2NHU5"/>
<dbReference type="SUPFAM" id="SSF48208">
    <property type="entry name" value="Six-hairpin glycosidases"/>
    <property type="match status" value="1"/>
</dbReference>
<name>A0A3E2NHU5_9FIRM</name>
<dbReference type="PANTHER" id="PTHR33886:SF8">
    <property type="entry name" value="UNSATURATED RHAMNOGALACTURONAN HYDROLASE (EUROFUNG)"/>
    <property type="match status" value="1"/>
</dbReference>
<evidence type="ECO:0000313" key="2">
    <source>
        <dbReference type="EMBL" id="RFZ80582.1"/>
    </source>
</evidence>
<dbReference type="GO" id="GO:0005975">
    <property type="term" value="P:carbohydrate metabolic process"/>
    <property type="evidence" value="ECO:0007669"/>
    <property type="project" value="InterPro"/>
</dbReference>
<dbReference type="Pfam" id="PF07470">
    <property type="entry name" value="Glyco_hydro_88"/>
    <property type="match status" value="1"/>
</dbReference>
<dbReference type="Proteomes" id="UP000260680">
    <property type="component" value="Unassembled WGS sequence"/>
</dbReference>
<dbReference type="PANTHER" id="PTHR33886">
    <property type="entry name" value="UNSATURATED RHAMNOGALACTURONAN HYDROLASE (EUROFUNG)"/>
    <property type="match status" value="1"/>
</dbReference>
<evidence type="ECO:0000256" key="1">
    <source>
        <dbReference type="ARBA" id="ARBA00022801"/>
    </source>
</evidence>
<organism evidence="2 3">
    <name type="scientific">Lacrimispora amygdalina</name>
    <dbReference type="NCBI Taxonomy" id="253257"/>
    <lineage>
        <taxon>Bacteria</taxon>
        <taxon>Bacillati</taxon>
        <taxon>Bacillota</taxon>
        <taxon>Clostridia</taxon>
        <taxon>Lachnospirales</taxon>
        <taxon>Lachnospiraceae</taxon>
        <taxon>Lacrimispora</taxon>
    </lineage>
</organism>
<dbReference type="OrthoDB" id="6381507at2"/>
<keyword evidence="1 2" id="KW-0378">Hydrolase</keyword>
<dbReference type="InterPro" id="IPR052043">
    <property type="entry name" value="PolySaccharide_Degr_Enz"/>
</dbReference>